<dbReference type="AlphaFoldDB" id="A0A6C0EFX9"/>
<accession>A0A6C0EFX9</accession>
<proteinExistence type="predicted"/>
<reference evidence="1" key="1">
    <citation type="journal article" date="2020" name="Nature">
        <title>Giant virus diversity and host interactions through global metagenomics.</title>
        <authorList>
            <person name="Schulz F."/>
            <person name="Roux S."/>
            <person name="Paez-Espino D."/>
            <person name="Jungbluth S."/>
            <person name="Walsh D.A."/>
            <person name="Denef V.J."/>
            <person name="McMahon K.D."/>
            <person name="Konstantinidis K.T."/>
            <person name="Eloe-Fadrosh E.A."/>
            <person name="Kyrpides N.C."/>
            <person name="Woyke T."/>
        </authorList>
    </citation>
    <scope>NUCLEOTIDE SEQUENCE</scope>
    <source>
        <strain evidence="1">GVMAG-M-3300023179-27</strain>
    </source>
</reference>
<organism evidence="1">
    <name type="scientific">viral metagenome</name>
    <dbReference type="NCBI Taxonomy" id="1070528"/>
    <lineage>
        <taxon>unclassified sequences</taxon>
        <taxon>metagenomes</taxon>
        <taxon>organismal metagenomes</taxon>
    </lineage>
</organism>
<dbReference type="EMBL" id="MN739782">
    <property type="protein sequence ID" value="QHT26245.1"/>
    <property type="molecule type" value="Genomic_DNA"/>
</dbReference>
<protein>
    <submittedName>
        <fullName evidence="1">Uncharacterized protein</fullName>
    </submittedName>
</protein>
<name>A0A6C0EFX9_9ZZZZ</name>
<sequence>MIILLIITAIVLYLIYNYGDNKEDFRTFRRYRYPKRHYYGYDIRDYYDPIYYYPSVFGGCMDTIIDGRRCFMPYDYW</sequence>
<evidence type="ECO:0000313" key="1">
    <source>
        <dbReference type="EMBL" id="QHT26245.1"/>
    </source>
</evidence>